<dbReference type="InterPro" id="IPR045247">
    <property type="entry name" value="Oye-like"/>
</dbReference>
<evidence type="ECO:0000313" key="3">
    <source>
        <dbReference type="Proteomes" id="UP000443090"/>
    </source>
</evidence>
<dbReference type="Pfam" id="PF00724">
    <property type="entry name" value="Oxidored_FMN"/>
    <property type="match status" value="1"/>
</dbReference>
<dbReference type="InterPro" id="IPR001155">
    <property type="entry name" value="OxRdtase_FMN_N"/>
</dbReference>
<evidence type="ECO:0000313" key="2">
    <source>
        <dbReference type="EMBL" id="TVY48790.1"/>
    </source>
</evidence>
<name>A0A8H8S5R7_9HELO</name>
<sequence>MSESNLFKPLKVGHLQLQNRVVLAPLTRFRADDAHVPLPFVADYYAQRGSVPGTLLISEASFIAPQAGGFPNAPGIWNEEQIKSWKHVTDAVHAKGSFIFLQLWALGRAAVAEVLKAELGPDAQVKSSSDIPISGDGQAVPTPLTEAEIHEYIGLYAQAAKNSIAAGFDGVEIHGANGYLIDQFTQDTCNKRTDKWGGSVENRARFGIEVAKAVVNAVGAEKTGIRLSPYSPFQDMKMADPVPQFTYLGEELKKLKLAYVHVVESRVHGASDAEKPTEESLDFLVNLWGKTSPVLLAGGFKADTAKAAVDSVYKDKDVAIVFGRYFISNPDLVFRIKEGIPLEPYDRNKFYIAKSEEGYITYPFSKEFEAAKVAKQ</sequence>
<comment type="caution">
    <text evidence="2">The sequence shown here is derived from an EMBL/GenBank/DDBJ whole genome shotgun (WGS) entry which is preliminary data.</text>
</comment>
<proteinExistence type="predicted"/>
<dbReference type="OrthoDB" id="276546at2759"/>
<dbReference type="PANTHER" id="PTHR22893:SF91">
    <property type="entry name" value="NADPH DEHYDROGENASE 2-RELATED"/>
    <property type="match status" value="1"/>
</dbReference>
<evidence type="ECO:0000259" key="1">
    <source>
        <dbReference type="Pfam" id="PF00724"/>
    </source>
</evidence>
<dbReference type="InterPro" id="IPR013785">
    <property type="entry name" value="Aldolase_TIM"/>
</dbReference>
<feature type="domain" description="NADH:flavin oxidoreductase/NADH oxidase N-terminal" evidence="1">
    <location>
        <begin position="5"/>
        <end position="343"/>
    </location>
</feature>
<dbReference type="CDD" id="cd02933">
    <property type="entry name" value="OYE_like_FMN"/>
    <property type="match status" value="1"/>
</dbReference>
<dbReference type="Gene3D" id="3.20.20.70">
    <property type="entry name" value="Aldolase class I"/>
    <property type="match status" value="1"/>
</dbReference>
<keyword evidence="3" id="KW-1185">Reference proteome</keyword>
<dbReference type="GO" id="GO:0010181">
    <property type="term" value="F:FMN binding"/>
    <property type="evidence" value="ECO:0007669"/>
    <property type="project" value="InterPro"/>
</dbReference>
<gene>
    <name evidence="2" type="primary">easA_2</name>
    <name evidence="2" type="ORF">LOCC1_G001108</name>
</gene>
<accession>A0A8H8S5R7</accession>
<dbReference type="EMBL" id="QGMI01000032">
    <property type="protein sequence ID" value="TVY48790.1"/>
    <property type="molecule type" value="Genomic_DNA"/>
</dbReference>
<dbReference type="Proteomes" id="UP000443090">
    <property type="component" value="Unassembled WGS sequence"/>
</dbReference>
<dbReference type="AlphaFoldDB" id="A0A8H8S5R7"/>
<organism evidence="2 3">
    <name type="scientific">Lachnellula occidentalis</name>
    <dbReference type="NCBI Taxonomy" id="215460"/>
    <lineage>
        <taxon>Eukaryota</taxon>
        <taxon>Fungi</taxon>
        <taxon>Dikarya</taxon>
        <taxon>Ascomycota</taxon>
        <taxon>Pezizomycotina</taxon>
        <taxon>Leotiomycetes</taxon>
        <taxon>Helotiales</taxon>
        <taxon>Lachnaceae</taxon>
        <taxon>Lachnellula</taxon>
    </lineage>
</organism>
<dbReference type="GO" id="GO:0003959">
    <property type="term" value="F:NADPH dehydrogenase activity"/>
    <property type="evidence" value="ECO:0007669"/>
    <property type="project" value="TreeGrafter"/>
</dbReference>
<dbReference type="FunFam" id="3.20.20.70:FF:000138">
    <property type="entry name" value="NADPH dehydrogenase 1"/>
    <property type="match status" value="1"/>
</dbReference>
<reference evidence="2 3" key="1">
    <citation type="submission" date="2018-05" db="EMBL/GenBank/DDBJ databases">
        <title>Genome sequencing and assembly of the regulated plant pathogen Lachnellula willkommii and related sister species for the development of diagnostic species identification markers.</title>
        <authorList>
            <person name="Giroux E."/>
            <person name="Bilodeau G."/>
        </authorList>
    </citation>
    <scope>NUCLEOTIDE SEQUENCE [LARGE SCALE GENOMIC DNA]</scope>
    <source>
        <strain evidence="2 3">CBS 160.35</strain>
    </source>
</reference>
<protein>
    <submittedName>
        <fullName evidence="2">Putative inactive reductase</fullName>
    </submittedName>
</protein>
<dbReference type="SUPFAM" id="SSF51395">
    <property type="entry name" value="FMN-linked oxidoreductases"/>
    <property type="match status" value="1"/>
</dbReference>
<dbReference type="PANTHER" id="PTHR22893">
    <property type="entry name" value="NADH OXIDOREDUCTASE-RELATED"/>
    <property type="match status" value="1"/>
</dbReference>